<evidence type="ECO:0000256" key="1">
    <source>
        <dbReference type="SAM" id="SignalP"/>
    </source>
</evidence>
<keyword evidence="1" id="KW-0732">Signal</keyword>
<dbReference type="Pfam" id="PF09683">
    <property type="entry name" value="Lactococcin_972"/>
    <property type="match status" value="1"/>
</dbReference>
<name>A0A543JCW1_9PSEU</name>
<gene>
    <name evidence="2" type="ORF">FHX81_2955</name>
</gene>
<reference evidence="2 3" key="1">
    <citation type="submission" date="2019-06" db="EMBL/GenBank/DDBJ databases">
        <title>Sequencing the genomes of 1000 actinobacteria strains.</title>
        <authorList>
            <person name="Klenk H.-P."/>
        </authorList>
    </citation>
    <scope>NUCLEOTIDE SEQUENCE [LARGE SCALE GENOMIC DNA]</scope>
    <source>
        <strain evidence="2 3">DSM 45456</strain>
    </source>
</reference>
<accession>A0A543JCW1</accession>
<feature type="signal peptide" evidence="1">
    <location>
        <begin position="1"/>
        <end position="30"/>
    </location>
</feature>
<evidence type="ECO:0000313" key="2">
    <source>
        <dbReference type="EMBL" id="TQM80614.1"/>
    </source>
</evidence>
<dbReference type="OrthoDB" id="4259471at2"/>
<organism evidence="2 3">
    <name type="scientific">Saccharothrix saharensis</name>
    <dbReference type="NCBI Taxonomy" id="571190"/>
    <lineage>
        <taxon>Bacteria</taxon>
        <taxon>Bacillati</taxon>
        <taxon>Actinomycetota</taxon>
        <taxon>Actinomycetes</taxon>
        <taxon>Pseudonocardiales</taxon>
        <taxon>Pseudonocardiaceae</taxon>
        <taxon>Saccharothrix</taxon>
    </lineage>
</organism>
<keyword evidence="3" id="KW-1185">Reference proteome</keyword>
<sequence>MSFRNATVRLGAALGAAALAVVAVSTPAPAAPVPHGSSPGGHSGIRVVAQGQTVDGGWVEYTGAGAITVDGTSGEVGAQAVEKVGGGTWAYGATYNAGGRKVCYSQYEHLTVSHGSSVEMNGGYDSDWVRAGYVSYARLAEYTSATCKAYWRK</sequence>
<protein>
    <submittedName>
        <fullName evidence="2">Lactococcin 972-like bacteriocin</fullName>
    </submittedName>
</protein>
<feature type="chain" id="PRO_5022088550" evidence="1">
    <location>
        <begin position="31"/>
        <end position="153"/>
    </location>
</feature>
<dbReference type="RefSeq" id="WP_141978687.1">
    <property type="nucleotide sequence ID" value="NZ_VFPP01000001.1"/>
</dbReference>
<dbReference type="InterPro" id="IPR006540">
    <property type="entry name" value="Lactococcin_972"/>
</dbReference>
<dbReference type="Gene3D" id="2.60.40.2850">
    <property type="match status" value="1"/>
</dbReference>
<comment type="caution">
    <text evidence="2">The sequence shown here is derived from an EMBL/GenBank/DDBJ whole genome shotgun (WGS) entry which is preliminary data.</text>
</comment>
<dbReference type="EMBL" id="VFPP01000001">
    <property type="protein sequence ID" value="TQM80614.1"/>
    <property type="molecule type" value="Genomic_DNA"/>
</dbReference>
<proteinExistence type="predicted"/>
<evidence type="ECO:0000313" key="3">
    <source>
        <dbReference type="Proteomes" id="UP000316628"/>
    </source>
</evidence>
<dbReference type="AlphaFoldDB" id="A0A543JCW1"/>
<dbReference type="Proteomes" id="UP000316628">
    <property type="component" value="Unassembled WGS sequence"/>
</dbReference>